<dbReference type="InterPro" id="IPR029058">
    <property type="entry name" value="AB_hydrolase_fold"/>
</dbReference>
<evidence type="ECO:0000313" key="2">
    <source>
        <dbReference type="EMBL" id="KOO47492.1"/>
    </source>
</evidence>
<dbReference type="SUPFAM" id="SSF53474">
    <property type="entry name" value="alpha/beta-Hydrolases"/>
    <property type="match status" value="1"/>
</dbReference>
<dbReference type="OrthoDB" id="1908495at2"/>
<organism evidence="2 3">
    <name type="scientific">Priestia koreensis</name>
    <dbReference type="NCBI Taxonomy" id="284581"/>
    <lineage>
        <taxon>Bacteria</taxon>
        <taxon>Bacillati</taxon>
        <taxon>Bacillota</taxon>
        <taxon>Bacilli</taxon>
        <taxon>Bacillales</taxon>
        <taxon>Bacillaceae</taxon>
        <taxon>Priestia</taxon>
    </lineage>
</organism>
<feature type="domain" description="KANL3/Tex30 alpha/beta hydrolase-like" evidence="1">
    <location>
        <begin position="29"/>
        <end position="195"/>
    </location>
</feature>
<dbReference type="Proteomes" id="UP000037558">
    <property type="component" value="Unassembled WGS sequence"/>
</dbReference>
<proteinExistence type="predicted"/>
<dbReference type="STRING" id="284581.AMD01_05455"/>
<dbReference type="Gene3D" id="3.40.50.1820">
    <property type="entry name" value="alpha/beta hydrolase"/>
    <property type="match status" value="1"/>
</dbReference>
<keyword evidence="3" id="KW-1185">Reference proteome</keyword>
<sequence length="221" mass="24996">MKIEKRTAIGFHGQEVPITHVGTSSKKAAILLPGLGYTNHHPIMHYSGNLLLENGYDLFQVNYNYKIHPTFSHLNEREQTNMIIQDVTAAVHTILSAHEFEEVLFVAKSIGTAALSYILTHEPSYAKHDVIWLTPLLNARNVHENMLRCENRSLAIMGTNDDFYDVHAAEELQNSECIDFVKIEGADHSLEKNNVHQSLGLLRDVLQHIEEFVSVKKTVTN</sequence>
<dbReference type="PATRIC" id="fig|284581.3.peg.4470"/>
<evidence type="ECO:0000313" key="3">
    <source>
        <dbReference type="Proteomes" id="UP000037558"/>
    </source>
</evidence>
<dbReference type="Pfam" id="PF20408">
    <property type="entry name" value="Abhydrolase_11"/>
    <property type="match status" value="1"/>
</dbReference>
<protein>
    <recommendedName>
        <fullName evidence="1">KANL3/Tex30 alpha/beta hydrolase-like domain-containing protein</fullName>
    </recommendedName>
</protein>
<evidence type="ECO:0000259" key="1">
    <source>
        <dbReference type="Pfam" id="PF20408"/>
    </source>
</evidence>
<comment type="caution">
    <text evidence="2">The sequence shown here is derived from an EMBL/GenBank/DDBJ whole genome shotgun (WGS) entry which is preliminary data.</text>
</comment>
<accession>A0A0M0L9H0</accession>
<reference evidence="3" key="1">
    <citation type="submission" date="2015-08" db="EMBL/GenBank/DDBJ databases">
        <title>Fjat-14210 dsm16467.</title>
        <authorList>
            <person name="Liu B."/>
            <person name="Wang J."/>
            <person name="Zhu Y."/>
            <person name="Liu G."/>
            <person name="Chen Q."/>
            <person name="Chen Z."/>
            <person name="Lan J."/>
            <person name="Che J."/>
            <person name="Ge C."/>
            <person name="Shi H."/>
            <person name="Pan Z."/>
            <person name="Liu X."/>
        </authorList>
    </citation>
    <scope>NUCLEOTIDE SEQUENCE [LARGE SCALE GENOMIC DNA]</scope>
    <source>
        <strain evidence="3">DSM 16467</strain>
    </source>
</reference>
<name>A0A0M0L9H0_9BACI</name>
<dbReference type="AlphaFoldDB" id="A0A0M0L9H0"/>
<dbReference type="RefSeq" id="WP_053400398.1">
    <property type="nucleotide sequence ID" value="NZ_LILC01000007.1"/>
</dbReference>
<dbReference type="InterPro" id="IPR046879">
    <property type="entry name" value="KANL3/Tex30_Abhydrolase"/>
</dbReference>
<gene>
    <name evidence="2" type="ORF">AMD01_05455</name>
</gene>
<dbReference type="EMBL" id="LILC01000007">
    <property type="protein sequence ID" value="KOO47492.1"/>
    <property type="molecule type" value="Genomic_DNA"/>
</dbReference>